<accession>A0ABU2CAC5</accession>
<feature type="signal peptide" evidence="1">
    <location>
        <begin position="1"/>
        <end position="25"/>
    </location>
</feature>
<protein>
    <recommendedName>
        <fullName evidence="4">Lipoprotein</fullName>
    </recommendedName>
</protein>
<dbReference type="Proteomes" id="UP001180487">
    <property type="component" value="Unassembled WGS sequence"/>
</dbReference>
<evidence type="ECO:0000313" key="2">
    <source>
        <dbReference type="EMBL" id="MDR7378292.1"/>
    </source>
</evidence>
<reference evidence="2 3" key="1">
    <citation type="submission" date="2023-07" db="EMBL/GenBank/DDBJ databases">
        <title>Sorghum-associated microbial communities from plants grown in Nebraska, USA.</title>
        <authorList>
            <person name="Schachtman D."/>
        </authorList>
    </citation>
    <scope>NUCLEOTIDE SEQUENCE [LARGE SCALE GENOMIC DNA]</scope>
    <source>
        <strain evidence="2 3">BE313</strain>
    </source>
</reference>
<gene>
    <name evidence="2" type="ORF">J2X19_002971</name>
</gene>
<keyword evidence="1" id="KW-0732">Signal</keyword>
<evidence type="ECO:0000256" key="1">
    <source>
        <dbReference type="SAM" id="SignalP"/>
    </source>
</evidence>
<name>A0ABU2CAC5_9BURK</name>
<proteinExistence type="predicted"/>
<feature type="chain" id="PRO_5045843031" description="Lipoprotein" evidence="1">
    <location>
        <begin position="26"/>
        <end position="134"/>
    </location>
</feature>
<evidence type="ECO:0008006" key="4">
    <source>
        <dbReference type="Google" id="ProtNLM"/>
    </source>
</evidence>
<dbReference type="RefSeq" id="WP_310374282.1">
    <property type="nucleotide sequence ID" value="NZ_JAVDXT010000002.1"/>
</dbReference>
<evidence type="ECO:0000313" key="3">
    <source>
        <dbReference type="Proteomes" id="UP001180487"/>
    </source>
</evidence>
<dbReference type="EMBL" id="JAVDXT010000002">
    <property type="protein sequence ID" value="MDR7378292.1"/>
    <property type="molecule type" value="Genomic_DNA"/>
</dbReference>
<dbReference type="PROSITE" id="PS51257">
    <property type="entry name" value="PROKAR_LIPOPROTEIN"/>
    <property type="match status" value="1"/>
</dbReference>
<sequence length="134" mass="14400">MTGSKWRAQWSLLVLAVLWAGCSEPAPPEPPPVDVDPMAEVPPERVFKGVLAGKPVHLAVQGCKVYRALPEGGGWQMVLEPELYPFFTSCDRQTLLAEKGAVTVTLGRIAFGAGGCCATGGTYRTKDGEVWKKL</sequence>
<organism evidence="2 3">
    <name type="scientific">Rhodoferax ferrireducens</name>
    <dbReference type="NCBI Taxonomy" id="192843"/>
    <lineage>
        <taxon>Bacteria</taxon>
        <taxon>Pseudomonadati</taxon>
        <taxon>Pseudomonadota</taxon>
        <taxon>Betaproteobacteria</taxon>
        <taxon>Burkholderiales</taxon>
        <taxon>Comamonadaceae</taxon>
        <taxon>Rhodoferax</taxon>
    </lineage>
</organism>
<comment type="caution">
    <text evidence="2">The sequence shown here is derived from an EMBL/GenBank/DDBJ whole genome shotgun (WGS) entry which is preliminary data.</text>
</comment>
<keyword evidence="3" id="KW-1185">Reference proteome</keyword>